<evidence type="ECO:0000313" key="1">
    <source>
        <dbReference type="EMBL" id="OGF97270.1"/>
    </source>
</evidence>
<dbReference type="Gene3D" id="2.30.110.10">
    <property type="entry name" value="Electron Transport, Fmn-binding Protein, Chain A"/>
    <property type="match status" value="1"/>
</dbReference>
<comment type="caution">
    <text evidence="1">The sequence shown here is derived from an EMBL/GenBank/DDBJ whole genome shotgun (WGS) entry which is preliminary data.</text>
</comment>
<name>A0A1F5YAM7_9BACT</name>
<gene>
    <name evidence="1" type="ORF">A2Z86_02905</name>
</gene>
<dbReference type="Proteomes" id="UP000176992">
    <property type="component" value="Unassembled WGS sequence"/>
</dbReference>
<evidence type="ECO:0000313" key="2">
    <source>
        <dbReference type="Proteomes" id="UP000176992"/>
    </source>
</evidence>
<reference evidence="1 2" key="1">
    <citation type="journal article" date="2016" name="Nat. Commun.">
        <title>Thousands of microbial genomes shed light on interconnected biogeochemical processes in an aquifer system.</title>
        <authorList>
            <person name="Anantharaman K."/>
            <person name="Brown C.T."/>
            <person name="Hug L.A."/>
            <person name="Sharon I."/>
            <person name="Castelle C.J."/>
            <person name="Probst A.J."/>
            <person name="Thomas B.C."/>
            <person name="Singh A."/>
            <person name="Wilkins M.J."/>
            <person name="Karaoz U."/>
            <person name="Brodie E.L."/>
            <person name="Williams K.H."/>
            <person name="Hubbard S.S."/>
            <person name="Banfield J.F."/>
        </authorList>
    </citation>
    <scope>NUCLEOTIDE SEQUENCE [LARGE SCALE GENOMIC DNA]</scope>
</reference>
<dbReference type="AlphaFoldDB" id="A0A1F5YAM7"/>
<dbReference type="SUPFAM" id="SSF50475">
    <property type="entry name" value="FMN-binding split barrel"/>
    <property type="match status" value="1"/>
</dbReference>
<proteinExistence type="predicted"/>
<sequence length="129" mass="14145">METAKEINAMCKEVLAGAEWASIVTIDRGAPHLVATWGQYVTVYDDKTLLIPAGGYHRTAINLKSNPEMQLFAVSRKVKRPDGSIGQGCLIYGKGAVQTRGKFAGEIKKKYPWARGALVVKVKKVEIQL</sequence>
<dbReference type="InterPro" id="IPR012349">
    <property type="entry name" value="Split_barrel_FMN-bd"/>
</dbReference>
<organism evidence="1 2">
    <name type="scientific">Candidatus Glassbacteria bacterium GWA2_58_10</name>
    <dbReference type="NCBI Taxonomy" id="1817865"/>
    <lineage>
        <taxon>Bacteria</taxon>
        <taxon>Candidatus Glassiibacteriota</taxon>
    </lineage>
</organism>
<dbReference type="EMBL" id="MFIV01000231">
    <property type="protein sequence ID" value="OGF97270.1"/>
    <property type="molecule type" value="Genomic_DNA"/>
</dbReference>
<accession>A0A1F5YAM7</accession>
<protein>
    <recommendedName>
        <fullName evidence="3">Pyridoxamine 5'-phosphate oxidase putative domain-containing protein</fullName>
    </recommendedName>
</protein>
<evidence type="ECO:0008006" key="3">
    <source>
        <dbReference type="Google" id="ProtNLM"/>
    </source>
</evidence>